<feature type="domain" description="Carbohydrate kinase PfkB" evidence="4">
    <location>
        <begin position="1"/>
        <end position="299"/>
    </location>
</feature>
<dbReference type="InterPro" id="IPR011611">
    <property type="entry name" value="PfkB_dom"/>
</dbReference>
<dbReference type="PANTHER" id="PTHR43085:SF15">
    <property type="entry name" value="2-DEHYDRO-3-DEOXYGLUCONOKINASE"/>
    <property type="match status" value="1"/>
</dbReference>
<comment type="similarity">
    <text evidence="1">Belongs to the carbohydrate kinase PfkB family.</text>
</comment>
<evidence type="ECO:0000256" key="3">
    <source>
        <dbReference type="ARBA" id="ARBA00022777"/>
    </source>
</evidence>
<name>A0ABX3KXQ1_9PAST</name>
<dbReference type="InterPro" id="IPR029056">
    <property type="entry name" value="Ribokinase-like"/>
</dbReference>
<sequence length="312" mass="35103">MKKVAIIGEGMIELYGEPFGEMVQGYGGDTLNTAIYLARVTPSLQNNIYYVSALGTDNISRTMLQHWQREGINTQYVLSDATRQPSLYLIQLDPQGERTFLYWRNQSAARYMVQQPDFTKVLNQLANFDMIYFSGISLAILPKNDRTLLINGLIKLAKQGVELVFDSNYRPTLWESAEEAKSTYQQILPFVTLALVTFDDEKLLWKDQDTKTVLSRLHNTGIAKVVVKQGQAGATFSFQSQIQNIPTTPINRVIDTTAAGDSFNAGFLNGYLQGKKPEICCRQGNRLAATVIQHRGAIIERSLTTHFLTEFN</sequence>
<evidence type="ECO:0000256" key="1">
    <source>
        <dbReference type="ARBA" id="ARBA00010688"/>
    </source>
</evidence>
<dbReference type="EMBL" id="MLAA01000022">
    <property type="protein sequence ID" value="OOF69830.1"/>
    <property type="molecule type" value="Genomic_DNA"/>
</dbReference>
<organism evidence="5 6">
    <name type="scientific">Rodentibacter caecimuris</name>
    <dbReference type="NCBI Taxonomy" id="1796644"/>
    <lineage>
        <taxon>Bacteria</taxon>
        <taxon>Pseudomonadati</taxon>
        <taxon>Pseudomonadota</taxon>
        <taxon>Gammaproteobacteria</taxon>
        <taxon>Pasteurellales</taxon>
        <taxon>Pasteurellaceae</taxon>
        <taxon>Rodentibacter</taxon>
    </lineage>
</organism>
<evidence type="ECO:0000313" key="6">
    <source>
        <dbReference type="Proteomes" id="UP000188820"/>
    </source>
</evidence>
<comment type="caution">
    <text evidence="5">The sequence shown here is derived from an EMBL/GenBank/DDBJ whole genome shotgun (WGS) entry which is preliminary data.</text>
</comment>
<keyword evidence="2" id="KW-0808">Transferase</keyword>
<dbReference type="Proteomes" id="UP000188820">
    <property type="component" value="Unassembled WGS sequence"/>
</dbReference>
<accession>A0ABX3KXQ1</accession>
<dbReference type="CDD" id="cd01166">
    <property type="entry name" value="KdgK"/>
    <property type="match status" value="1"/>
</dbReference>
<gene>
    <name evidence="5" type="ORF">BKG89_05175</name>
</gene>
<keyword evidence="3" id="KW-0418">Kinase</keyword>
<evidence type="ECO:0000259" key="4">
    <source>
        <dbReference type="Pfam" id="PF00294"/>
    </source>
</evidence>
<dbReference type="PROSITE" id="PS00584">
    <property type="entry name" value="PFKB_KINASES_2"/>
    <property type="match status" value="1"/>
</dbReference>
<dbReference type="RefSeq" id="WP_077463121.1">
    <property type="nucleotide sequence ID" value="NZ_MLAA01000022.1"/>
</dbReference>
<dbReference type="Gene3D" id="3.40.1190.20">
    <property type="match status" value="1"/>
</dbReference>
<reference evidence="5 6" key="1">
    <citation type="submission" date="2016-10" db="EMBL/GenBank/DDBJ databases">
        <title>Rodentibacter gen. nov. and new species.</title>
        <authorList>
            <person name="Christensen H."/>
        </authorList>
    </citation>
    <scope>NUCLEOTIDE SEQUENCE [LARGE SCALE GENOMIC DNA]</scope>
    <source>
        <strain evidence="5 6">1998236014</strain>
    </source>
</reference>
<dbReference type="PANTHER" id="PTHR43085">
    <property type="entry name" value="HEXOKINASE FAMILY MEMBER"/>
    <property type="match status" value="1"/>
</dbReference>
<dbReference type="SUPFAM" id="SSF53613">
    <property type="entry name" value="Ribokinase-like"/>
    <property type="match status" value="1"/>
</dbReference>
<dbReference type="Pfam" id="PF00294">
    <property type="entry name" value="PfkB"/>
    <property type="match status" value="1"/>
</dbReference>
<dbReference type="InterPro" id="IPR050306">
    <property type="entry name" value="PfkB_Carbo_kinase"/>
</dbReference>
<proteinExistence type="inferred from homology"/>
<protein>
    <submittedName>
        <fullName evidence="5">Ketodeoxygluconokinase</fullName>
    </submittedName>
</protein>
<evidence type="ECO:0000256" key="2">
    <source>
        <dbReference type="ARBA" id="ARBA00022679"/>
    </source>
</evidence>
<evidence type="ECO:0000313" key="5">
    <source>
        <dbReference type="EMBL" id="OOF69830.1"/>
    </source>
</evidence>
<dbReference type="InterPro" id="IPR002173">
    <property type="entry name" value="Carboh/pur_kinase_PfkB_CS"/>
</dbReference>
<keyword evidence="6" id="KW-1185">Reference proteome</keyword>